<proteinExistence type="predicted"/>
<dbReference type="Pfam" id="PF08044">
    <property type="entry name" value="DUF1707"/>
    <property type="match status" value="1"/>
</dbReference>
<dbReference type="RefSeq" id="WP_153451927.1">
    <property type="nucleotide sequence ID" value="NZ_WEGJ01000006.1"/>
</dbReference>
<dbReference type="EMBL" id="WEGJ01000006">
    <property type="protein sequence ID" value="MQY12404.1"/>
    <property type="molecule type" value="Genomic_DNA"/>
</dbReference>
<evidence type="ECO:0000259" key="2">
    <source>
        <dbReference type="Pfam" id="PF08044"/>
    </source>
</evidence>
<organism evidence="3 4">
    <name type="scientific">Streptomyces smaragdinus</name>
    <dbReference type="NCBI Taxonomy" id="2585196"/>
    <lineage>
        <taxon>Bacteria</taxon>
        <taxon>Bacillati</taxon>
        <taxon>Actinomycetota</taxon>
        <taxon>Actinomycetes</taxon>
        <taxon>Kitasatosporales</taxon>
        <taxon>Streptomycetaceae</taxon>
        <taxon>Streptomyces</taxon>
    </lineage>
</organism>
<dbReference type="OrthoDB" id="4772576at2"/>
<sequence length="205" mass="22335">MSAEVSPSGQDSGAGGPKGPLPALRASHADRDRVVDVLRIAAGDGLLTSEELDERVEAALSARTVDELGPLTADLPGSAAPARAGGDDTARIERRFSTVTREGRWPVPRRMELDTEWSAVTLDFTEAVITHDTLVIDVDMQGKTLTLITPPGVVVNTDDLALEHARLRVRRTPDAGERVVLRVELVGTKRFGRVLVRPPRRRRRR</sequence>
<dbReference type="AlphaFoldDB" id="A0A7K0CI45"/>
<evidence type="ECO:0000256" key="1">
    <source>
        <dbReference type="SAM" id="MobiDB-lite"/>
    </source>
</evidence>
<dbReference type="PANTHER" id="PTHR40763:SF5">
    <property type="entry name" value="MEMBRANE PROTEIN"/>
    <property type="match status" value="1"/>
</dbReference>
<keyword evidence="4" id="KW-1185">Reference proteome</keyword>
<evidence type="ECO:0000313" key="3">
    <source>
        <dbReference type="EMBL" id="MQY12404.1"/>
    </source>
</evidence>
<evidence type="ECO:0000313" key="4">
    <source>
        <dbReference type="Proteomes" id="UP000466345"/>
    </source>
</evidence>
<feature type="region of interest" description="Disordered" evidence="1">
    <location>
        <begin position="69"/>
        <end position="89"/>
    </location>
</feature>
<name>A0A7K0CI45_9ACTN</name>
<feature type="region of interest" description="Disordered" evidence="1">
    <location>
        <begin position="1"/>
        <end position="27"/>
    </location>
</feature>
<dbReference type="InterPro" id="IPR012551">
    <property type="entry name" value="DUF1707_SHOCT-like"/>
</dbReference>
<accession>A0A7K0CI45</accession>
<protein>
    <recommendedName>
        <fullName evidence="2">DUF1707 domain-containing protein</fullName>
    </recommendedName>
</protein>
<comment type="caution">
    <text evidence="3">The sequence shown here is derived from an EMBL/GenBank/DDBJ whole genome shotgun (WGS) entry which is preliminary data.</text>
</comment>
<dbReference type="Proteomes" id="UP000466345">
    <property type="component" value="Unassembled WGS sequence"/>
</dbReference>
<reference evidence="3 4" key="1">
    <citation type="submission" date="2019-10" db="EMBL/GenBank/DDBJ databases">
        <title>Streptomyces smaragdinus sp. nov. and Streptomyces fabii sp. nov., isolated from the gut of fungus growing-termite Macrotermes natalensis.</title>
        <authorList>
            <person name="Schwitalla J."/>
            <person name="Benndorf R."/>
            <person name="Martin K."/>
            <person name="De Beer W."/>
            <person name="Kaster A.-K."/>
            <person name="Vollmers J."/>
            <person name="Poulsen M."/>
            <person name="Beemelmanns C."/>
        </authorList>
    </citation>
    <scope>NUCLEOTIDE SEQUENCE [LARGE SCALE GENOMIC DNA]</scope>
    <source>
        <strain evidence="3 4">RB5</strain>
    </source>
</reference>
<gene>
    <name evidence="3" type="ORF">SRB5_25370</name>
</gene>
<dbReference type="PANTHER" id="PTHR40763">
    <property type="entry name" value="MEMBRANE PROTEIN-RELATED"/>
    <property type="match status" value="1"/>
</dbReference>
<feature type="domain" description="DUF1707" evidence="2">
    <location>
        <begin position="24"/>
        <end position="76"/>
    </location>
</feature>
<feature type="compositionally biased region" description="Polar residues" evidence="1">
    <location>
        <begin position="1"/>
        <end position="11"/>
    </location>
</feature>